<evidence type="ECO:0000256" key="5">
    <source>
        <dbReference type="ARBA" id="ARBA00023002"/>
    </source>
</evidence>
<gene>
    <name evidence="8" type="ORF">LX13_001129</name>
</gene>
<proteinExistence type="inferred from homology"/>
<dbReference type="PANTHER" id="PTHR43884">
    <property type="entry name" value="ACYL-COA DEHYDROGENASE"/>
    <property type="match status" value="1"/>
</dbReference>
<dbReference type="CDD" id="cd00567">
    <property type="entry name" value="ACAD"/>
    <property type="match status" value="1"/>
</dbReference>
<evidence type="ECO:0000313" key="8">
    <source>
        <dbReference type="EMBL" id="MCP2175322.1"/>
    </source>
</evidence>
<dbReference type="PANTHER" id="PTHR43884:SF20">
    <property type="entry name" value="ACYL-COA DEHYDROGENASE FADE28"/>
    <property type="match status" value="1"/>
</dbReference>
<dbReference type="Pfam" id="PF00441">
    <property type="entry name" value="Acyl-CoA_dh_1"/>
    <property type="match status" value="1"/>
</dbReference>
<dbReference type="RefSeq" id="WP_253660310.1">
    <property type="nucleotide sequence ID" value="NZ_BAAAJQ010000001.1"/>
</dbReference>
<dbReference type="InterPro" id="IPR037069">
    <property type="entry name" value="AcylCoA_DH/ox_N_sf"/>
</dbReference>
<dbReference type="InterPro" id="IPR009100">
    <property type="entry name" value="AcylCoA_DH/oxidase_NM_dom_sf"/>
</dbReference>
<dbReference type="SUPFAM" id="SSF56645">
    <property type="entry name" value="Acyl-CoA dehydrogenase NM domain-like"/>
    <property type="match status" value="1"/>
</dbReference>
<comment type="caution">
    <text evidence="8">The sequence shown here is derived from an EMBL/GenBank/DDBJ whole genome shotgun (WGS) entry which is preliminary data.</text>
</comment>
<sequence>MDFELTEEQSLLRDTAREVLGRAYDVEKLRAVADTDRGWSEDVWSSLAEIGILGLPFTEEDGGAGAGFAETAVVAGELGRSLAPEPYITGMATPGVAIAAVTDDTLRGEIVSAVSEGELVLAWAHDEPGDRWPASALATTAAAAGDGYTVTGTKSPVLAGDVAGKFVVTATLDGAPALFLVDADASGVTRTALRTHDRRRAARITLDGAAATALPVDDVAAVITKAEVVTQTLLCAEAVGAMEQALNQTTEYLKSRKQFGVPLKTFQALTHRASNMYVELELARSISTYATMRLADDDVDPATASRAKLQICRSARLIGQETIQLHGGIGLTAEYPVGHVVSRLTAIAHTLGGADDHLRALSESVADHDMLTLI</sequence>
<protein>
    <recommendedName>
        <fullName evidence="10">Acyl-CoA dehydrogenase</fullName>
    </recommendedName>
</protein>
<dbReference type="Gene3D" id="1.20.140.10">
    <property type="entry name" value="Butyryl-CoA Dehydrogenase, subunit A, domain 3"/>
    <property type="match status" value="1"/>
</dbReference>
<dbReference type="InterPro" id="IPR036250">
    <property type="entry name" value="AcylCo_DH-like_C"/>
</dbReference>
<dbReference type="InterPro" id="IPR013786">
    <property type="entry name" value="AcylCoA_DH/ox_N"/>
</dbReference>
<keyword evidence="4" id="KW-0274">FAD</keyword>
<evidence type="ECO:0000256" key="3">
    <source>
        <dbReference type="ARBA" id="ARBA00022630"/>
    </source>
</evidence>
<keyword evidence="3" id="KW-0285">Flavoprotein</keyword>
<dbReference type="InterPro" id="IPR046373">
    <property type="entry name" value="Acyl-CoA_Oxase/DH_mid-dom_sf"/>
</dbReference>
<evidence type="ECO:0000256" key="2">
    <source>
        <dbReference type="ARBA" id="ARBA00009347"/>
    </source>
</evidence>
<reference evidence="8 9" key="1">
    <citation type="submission" date="2022-06" db="EMBL/GenBank/DDBJ databases">
        <title>Genomic Encyclopedia of Archaeal and Bacterial Type Strains, Phase II (KMG-II): from individual species to whole genera.</title>
        <authorList>
            <person name="Goeker M."/>
        </authorList>
    </citation>
    <scope>NUCLEOTIDE SEQUENCE [LARGE SCALE GENOMIC DNA]</scope>
    <source>
        <strain evidence="8 9">DSM 44693</strain>
    </source>
</reference>
<comment type="cofactor">
    <cofactor evidence="1">
        <name>FAD</name>
        <dbReference type="ChEBI" id="CHEBI:57692"/>
    </cofactor>
</comment>
<keyword evidence="9" id="KW-1185">Reference proteome</keyword>
<evidence type="ECO:0000313" key="9">
    <source>
        <dbReference type="Proteomes" id="UP001206895"/>
    </source>
</evidence>
<dbReference type="EMBL" id="JAMTCJ010000001">
    <property type="protein sequence ID" value="MCP2175322.1"/>
    <property type="molecule type" value="Genomic_DNA"/>
</dbReference>
<comment type="similarity">
    <text evidence="2">Belongs to the acyl-CoA dehydrogenase family.</text>
</comment>
<evidence type="ECO:0000259" key="6">
    <source>
        <dbReference type="Pfam" id="PF00441"/>
    </source>
</evidence>
<dbReference type="Gene3D" id="2.40.110.10">
    <property type="entry name" value="Butyryl-CoA Dehydrogenase, subunit A, domain 2"/>
    <property type="match status" value="1"/>
</dbReference>
<organism evidence="8 9">
    <name type="scientific">Williamsia maris</name>
    <dbReference type="NCBI Taxonomy" id="72806"/>
    <lineage>
        <taxon>Bacteria</taxon>
        <taxon>Bacillati</taxon>
        <taxon>Actinomycetota</taxon>
        <taxon>Actinomycetes</taxon>
        <taxon>Mycobacteriales</taxon>
        <taxon>Nocardiaceae</taxon>
        <taxon>Williamsia</taxon>
    </lineage>
</organism>
<dbReference type="SUPFAM" id="SSF47203">
    <property type="entry name" value="Acyl-CoA dehydrogenase C-terminal domain-like"/>
    <property type="match status" value="1"/>
</dbReference>
<evidence type="ECO:0000256" key="1">
    <source>
        <dbReference type="ARBA" id="ARBA00001974"/>
    </source>
</evidence>
<feature type="domain" description="Acyl-CoA dehydrogenase/oxidase N-terminal" evidence="7">
    <location>
        <begin position="6"/>
        <end position="117"/>
    </location>
</feature>
<dbReference type="Proteomes" id="UP001206895">
    <property type="component" value="Unassembled WGS sequence"/>
</dbReference>
<evidence type="ECO:0000256" key="4">
    <source>
        <dbReference type="ARBA" id="ARBA00022827"/>
    </source>
</evidence>
<accession>A0ABT1HBN0</accession>
<evidence type="ECO:0008006" key="10">
    <source>
        <dbReference type="Google" id="ProtNLM"/>
    </source>
</evidence>
<feature type="domain" description="Acyl-CoA dehydrogenase/oxidase C-terminal" evidence="6">
    <location>
        <begin position="232"/>
        <end position="358"/>
    </location>
</feature>
<dbReference type="Pfam" id="PF02771">
    <property type="entry name" value="Acyl-CoA_dh_N"/>
    <property type="match status" value="1"/>
</dbReference>
<name>A0ABT1HBN0_9NOCA</name>
<dbReference type="InterPro" id="IPR009075">
    <property type="entry name" value="AcylCo_DH/oxidase_C"/>
</dbReference>
<evidence type="ECO:0000259" key="7">
    <source>
        <dbReference type="Pfam" id="PF02771"/>
    </source>
</evidence>
<keyword evidence="5" id="KW-0560">Oxidoreductase</keyword>
<dbReference type="Gene3D" id="1.10.540.10">
    <property type="entry name" value="Acyl-CoA dehydrogenase/oxidase, N-terminal domain"/>
    <property type="match status" value="1"/>
</dbReference>